<comment type="caution">
    <text evidence="2">The sequence shown here is derived from an EMBL/GenBank/DDBJ whole genome shotgun (WGS) entry which is preliminary data.</text>
</comment>
<feature type="region of interest" description="Disordered" evidence="1">
    <location>
        <begin position="63"/>
        <end position="87"/>
    </location>
</feature>
<keyword evidence="3" id="KW-1185">Reference proteome</keyword>
<feature type="compositionally biased region" description="Basic residues" evidence="1">
    <location>
        <begin position="74"/>
        <end position="85"/>
    </location>
</feature>
<organism evidence="2 3">
    <name type="scientific">Myotis myotis</name>
    <name type="common">Greater mouse-eared bat</name>
    <name type="synonym">Vespertilio myotis</name>
    <dbReference type="NCBI Taxonomy" id="51298"/>
    <lineage>
        <taxon>Eukaryota</taxon>
        <taxon>Metazoa</taxon>
        <taxon>Chordata</taxon>
        <taxon>Craniata</taxon>
        <taxon>Vertebrata</taxon>
        <taxon>Euteleostomi</taxon>
        <taxon>Mammalia</taxon>
        <taxon>Eutheria</taxon>
        <taxon>Laurasiatheria</taxon>
        <taxon>Chiroptera</taxon>
        <taxon>Yangochiroptera</taxon>
        <taxon>Vespertilionidae</taxon>
        <taxon>Myotis</taxon>
    </lineage>
</organism>
<evidence type="ECO:0000313" key="2">
    <source>
        <dbReference type="EMBL" id="KAF6387354.1"/>
    </source>
</evidence>
<feature type="compositionally biased region" description="Basic and acidic residues" evidence="1">
    <location>
        <begin position="63"/>
        <end position="73"/>
    </location>
</feature>
<dbReference type="EMBL" id="JABWUV010000001">
    <property type="protein sequence ID" value="KAF6387354.1"/>
    <property type="molecule type" value="Genomic_DNA"/>
</dbReference>
<dbReference type="AlphaFoldDB" id="A0A7J8ALN9"/>
<accession>A0A7J8ALN9</accession>
<gene>
    <name evidence="2" type="ORF">mMyoMyo1_007863</name>
</gene>
<proteinExistence type="predicted"/>
<reference evidence="2 3" key="1">
    <citation type="journal article" date="2020" name="Nature">
        <title>Six reference-quality genomes reveal evolution of bat adaptations.</title>
        <authorList>
            <person name="Jebb D."/>
            <person name="Huang Z."/>
            <person name="Pippel M."/>
            <person name="Hughes G.M."/>
            <person name="Lavrichenko K."/>
            <person name="Devanna P."/>
            <person name="Winkler S."/>
            <person name="Jermiin L.S."/>
            <person name="Skirmuntt E.C."/>
            <person name="Katzourakis A."/>
            <person name="Burkitt-Gray L."/>
            <person name="Ray D.A."/>
            <person name="Sullivan K.A.M."/>
            <person name="Roscito J.G."/>
            <person name="Kirilenko B.M."/>
            <person name="Davalos L.M."/>
            <person name="Corthals A.P."/>
            <person name="Power M.L."/>
            <person name="Jones G."/>
            <person name="Ransome R.D."/>
            <person name="Dechmann D.K.N."/>
            <person name="Locatelli A.G."/>
            <person name="Puechmaille S.J."/>
            <person name="Fedrigo O."/>
            <person name="Jarvis E.D."/>
            <person name="Hiller M."/>
            <person name="Vernes S.C."/>
            <person name="Myers E.W."/>
            <person name="Teeling E.C."/>
        </authorList>
    </citation>
    <scope>NUCLEOTIDE SEQUENCE [LARGE SCALE GENOMIC DNA]</scope>
    <source>
        <strain evidence="2">MMyoMyo1</strain>
        <tissue evidence="2">Flight muscle</tissue>
    </source>
</reference>
<evidence type="ECO:0000313" key="3">
    <source>
        <dbReference type="Proteomes" id="UP000527355"/>
    </source>
</evidence>
<name>A0A7J8ALN9_MYOMY</name>
<protein>
    <submittedName>
        <fullName evidence="2">Uncharacterized protein</fullName>
    </submittedName>
</protein>
<dbReference type="Proteomes" id="UP000527355">
    <property type="component" value="Unassembled WGS sequence"/>
</dbReference>
<evidence type="ECO:0000256" key="1">
    <source>
        <dbReference type="SAM" id="MobiDB-lite"/>
    </source>
</evidence>
<sequence length="173" mass="18564">MNKVHNIRLNGSLKHNRQNDSLFAEYTDSSESSEEHFNLSKEKLLKKLLNYFGKFGSSPGTPDCHHGYPESHRGHNSYHPHHHPHSHENIVTLTSQAPGTTSSAPPTVVPTTTTTVATRAASTVPASKTAGVASSTMDLSSLQPEGTIKAVVPGTALAEATDSTAENQQTELQ</sequence>